<dbReference type="Proteomes" id="UP000515563">
    <property type="component" value="Chromosome"/>
</dbReference>
<name>A0A7G6X3E7_9ACTN</name>
<proteinExistence type="predicted"/>
<dbReference type="KEGG" id="kqi:F1D05_26180"/>
<dbReference type="RefSeq" id="WP_185443160.1">
    <property type="nucleotide sequence ID" value="NZ_CP043661.1"/>
</dbReference>
<dbReference type="InterPro" id="IPR000719">
    <property type="entry name" value="Prot_kinase_dom"/>
</dbReference>
<dbReference type="EMBL" id="CP043661">
    <property type="protein sequence ID" value="QNE20762.1"/>
    <property type="molecule type" value="Genomic_DNA"/>
</dbReference>
<accession>A0A7G6X3E7</accession>
<dbReference type="AlphaFoldDB" id="A0A7G6X3E7"/>
<evidence type="ECO:0000313" key="3">
    <source>
        <dbReference type="Proteomes" id="UP000515563"/>
    </source>
</evidence>
<dbReference type="PROSITE" id="PS50011">
    <property type="entry name" value="PROTEIN_KINASE_DOM"/>
    <property type="match status" value="1"/>
</dbReference>
<organism evidence="2 3">
    <name type="scientific">Kribbella qitaiheensis</name>
    <dbReference type="NCBI Taxonomy" id="1544730"/>
    <lineage>
        <taxon>Bacteria</taxon>
        <taxon>Bacillati</taxon>
        <taxon>Actinomycetota</taxon>
        <taxon>Actinomycetes</taxon>
        <taxon>Propionibacteriales</taxon>
        <taxon>Kribbellaceae</taxon>
        <taxon>Kribbella</taxon>
    </lineage>
</organism>
<evidence type="ECO:0000313" key="2">
    <source>
        <dbReference type="EMBL" id="QNE20762.1"/>
    </source>
</evidence>
<reference evidence="3" key="1">
    <citation type="submission" date="2019-09" db="EMBL/GenBank/DDBJ databases">
        <title>Antimicrobial potential of Antarctic Bacteria.</title>
        <authorList>
            <person name="Benaud N."/>
            <person name="Edwards R.J."/>
            <person name="Ferrari B.C."/>
        </authorList>
    </citation>
    <scope>NUCLEOTIDE SEQUENCE [LARGE SCALE GENOMIC DNA]</scope>
    <source>
        <strain evidence="3">SPB151</strain>
    </source>
</reference>
<keyword evidence="3" id="KW-1185">Reference proteome</keyword>
<gene>
    <name evidence="2" type="ORF">F1D05_26180</name>
</gene>
<feature type="domain" description="Protein kinase" evidence="1">
    <location>
        <begin position="8"/>
        <end position="283"/>
    </location>
</feature>
<evidence type="ECO:0000259" key="1">
    <source>
        <dbReference type="PROSITE" id="PS50011"/>
    </source>
</evidence>
<dbReference type="GO" id="GO:0005524">
    <property type="term" value="F:ATP binding"/>
    <property type="evidence" value="ECO:0007669"/>
    <property type="project" value="InterPro"/>
</dbReference>
<sequence>MIVSRNKLGQLALIAQGTFGKVFRVLHFTLDGGRTPLAYKEFLPTTGSEAVDAAQTAVTFRAGLSASDQGDLDRYAAWPRALVEDGPGQIVGFLMPLLVNDFFISLPDPPSTEVRDLNWLIATPDQLRANKVEQDIDHVERLLLLAQLCYAIGRLHKHGWVYGDLSYMNAAFALDPPRLMLLDCDGSARLTDPNRQQGTTPYWEVPELEGSPPVQTLQDCQTDVFKLALATLRGLTPGRMVSTARNVKRLDGILPPNGIELVRRALSPNRSERPTAKELFVYLADTVTVLTSPPEIDVARVVNPVCFSGQDVVLAWKIRSATEIVVRALGRPEVRLDPGAYPDGYVFKAPHSTEVVVEAGNRYGTARAELGLVMVFDLPEVKVALPGVSTPSMAAAGAHLAEMSEPIARSEFPRPVVPALPRHDLEAPLREVLAASGIGQLQSTAGNGLDQAHRAVARSASQVGRQVTESADELRELLGKALESALREKLPSALKEADR</sequence>
<reference evidence="2 3" key="2">
    <citation type="journal article" date="2020" name="Microbiol. Resour. Announc.">
        <title>Antarctic desert soil bacteria exhibit high novel natural product potential, evaluated through long-read genome sequencing and comparative genomics.</title>
        <authorList>
            <person name="Benaud N."/>
            <person name="Edwards R.J."/>
            <person name="Amos T.G."/>
            <person name="D'Agostino P.M."/>
            <person name="Gutierrez-Chavez C."/>
            <person name="Montgomery K."/>
            <person name="Nicetic I."/>
            <person name="Ferrari B.C."/>
        </authorList>
    </citation>
    <scope>NUCLEOTIDE SEQUENCE [LARGE SCALE GENOMIC DNA]</scope>
    <source>
        <strain evidence="2 3">SPB151</strain>
    </source>
</reference>
<dbReference type="InterPro" id="IPR011009">
    <property type="entry name" value="Kinase-like_dom_sf"/>
</dbReference>
<protein>
    <recommendedName>
        <fullName evidence="1">Protein kinase domain-containing protein</fullName>
    </recommendedName>
</protein>
<dbReference type="SUPFAM" id="SSF56112">
    <property type="entry name" value="Protein kinase-like (PK-like)"/>
    <property type="match status" value="1"/>
</dbReference>
<dbReference type="Gene3D" id="1.10.510.10">
    <property type="entry name" value="Transferase(Phosphotransferase) domain 1"/>
    <property type="match status" value="1"/>
</dbReference>
<dbReference type="GO" id="GO:0004672">
    <property type="term" value="F:protein kinase activity"/>
    <property type="evidence" value="ECO:0007669"/>
    <property type="project" value="InterPro"/>
</dbReference>